<comment type="caution">
    <text evidence="2">The sequence shown here is derived from an EMBL/GenBank/DDBJ whole genome shotgun (WGS) entry which is preliminary data.</text>
</comment>
<dbReference type="AlphaFoldDB" id="A0A9D4KJ04"/>
<feature type="region of interest" description="Disordered" evidence="1">
    <location>
        <begin position="1"/>
        <end position="47"/>
    </location>
</feature>
<feature type="compositionally biased region" description="Basic and acidic residues" evidence="1">
    <location>
        <begin position="10"/>
        <end position="34"/>
    </location>
</feature>
<reference evidence="2" key="1">
    <citation type="journal article" date="2019" name="bioRxiv">
        <title>The Genome of the Zebra Mussel, Dreissena polymorpha: A Resource for Invasive Species Research.</title>
        <authorList>
            <person name="McCartney M.A."/>
            <person name="Auch B."/>
            <person name="Kono T."/>
            <person name="Mallez S."/>
            <person name="Zhang Y."/>
            <person name="Obille A."/>
            <person name="Becker A."/>
            <person name="Abrahante J.E."/>
            <person name="Garbe J."/>
            <person name="Badalamenti J.P."/>
            <person name="Herman A."/>
            <person name="Mangelson H."/>
            <person name="Liachko I."/>
            <person name="Sullivan S."/>
            <person name="Sone E.D."/>
            <person name="Koren S."/>
            <person name="Silverstein K.A.T."/>
            <person name="Beckman K.B."/>
            <person name="Gohl D.M."/>
        </authorList>
    </citation>
    <scope>NUCLEOTIDE SEQUENCE</scope>
    <source>
        <strain evidence="2">Duluth1</strain>
        <tissue evidence="2">Whole animal</tissue>
    </source>
</reference>
<protein>
    <submittedName>
        <fullName evidence="2">Uncharacterized protein</fullName>
    </submittedName>
</protein>
<evidence type="ECO:0000313" key="2">
    <source>
        <dbReference type="EMBL" id="KAH3840177.1"/>
    </source>
</evidence>
<gene>
    <name evidence="2" type="ORF">DPMN_113621</name>
</gene>
<dbReference type="Proteomes" id="UP000828390">
    <property type="component" value="Unassembled WGS sequence"/>
</dbReference>
<proteinExistence type="predicted"/>
<sequence length="112" mass="12483">MPTLIILCGDVERIPDPPRQDPARNKKQPLDTRACEGLSKATTPRHDTLDVVVTRQRTMSSYAFSQPSPSPLNNSGTTPNNESRSTIDSSNDSEMCTILRNMKIDLDKPNER</sequence>
<organism evidence="2 3">
    <name type="scientific">Dreissena polymorpha</name>
    <name type="common">Zebra mussel</name>
    <name type="synonym">Mytilus polymorpha</name>
    <dbReference type="NCBI Taxonomy" id="45954"/>
    <lineage>
        <taxon>Eukaryota</taxon>
        <taxon>Metazoa</taxon>
        <taxon>Spiralia</taxon>
        <taxon>Lophotrochozoa</taxon>
        <taxon>Mollusca</taxon>
        <taxon>Bivalvia</taxon>
        <taxon>Autobranchia</taxon>
        <taxon>Heteroconchia</taxon>
        <taxon>Euheterodonta</taxon>
        <taxon>Imparidentia</taxon>
        <taxon>Neoheterodontei</taxon>
        <taxon>Myida</taxon>
        <taxon>Dreissenoidea</taxon>
        <taxon>Dreissenidae</taxon>
        <taxon>Dreissena</taxon>
    </lineage>
</organism>
<reference evidence="2" key="2">
    <citation type="submission" date="2020-11" db="EMBL/GenBank/DDBJ databases">
        <authorList>
            <person name="McCartney M.A."/>
            <person name="Auch B."/>
            <person name="Kono T."/>
            <person name="Mallez S."/>
            <person name="Becker A."/>
            <person name="Gohl D.M."/>
            <person name="Silverstein K.A.T."/>
            <person name="Koren S."/>
            <person name="Bechman K.B."/>
            <person name="Herman A."/>
            <person name="Abrahante J.E."/>
            <person name="Garbe J."/>
        </authorList>
    </citation>
    <scope>NUCLEOTIDE SEQUENCE</scope>
    <source>
        <strain evidence="2">Duluth1</strain>
        <tissue evidence="2">Whole animal</tissue>
    </source>
</reference>
<accession>A0A9D4KJ04</accession>
<keyword evidence="3" id="KW-1185">Reference proteome</keyword>
<name>A0A9D4KJ04_DREPO</name>
<evidence type="ECO:0000256" key="1">
    <source>
        <dbReference type="SAM" id="MobiDB-lite"/>
    </source>
</evidence>
<dbReference type="EMBL" id="JAIWYP010000004">
    <property type="protein sequence ID" value="KAH3840177.1"/>
    <property type="molecule type" value="Genomic_DNA"/>
</dbReference>
<feature type="compositionally biased region" description="Polar residues" evidence="1">
    <location>
        <begin position="60"/>
        <end position="94"/>
    </location>
</feature>
<feature type="region of interest" description="Disordered" evidence="1">
    <location>
        <begin position="60"/>
        <end position="95"/>
    </location>
</feature>
<evidence type="ECO:0000313" key="3">
    <source>
        <dbReference type="Proteomes" id="UP000828390"/>
    </source>
</evidence>